<evidence type="ECO:0000313" key="2">
    <source>
        <dbReference type="Proteomes" id="UP000324222"/>
    </source>
</evidence>
<comment type="caution">
    <text evidence="1">The sequence shown here is derived from an EMBL/GenBank/DDBJ whole genome shotgun (WGS) entry which is preliminary data.</text>
</comment>
<keyword evidence="2" id="KW-1185">Reference proteome</keyword>
<name>A0A5B7JXE0_PORTR</name>
<accession>A0A5B7JXE0</accession>
<dbReference type="AlphaFoldDB" id="A0A5B7JXE0"/>
<dbReference type="EMBL" id="VSRR010108260">
    <property type="protein sequence ID" value="MPC97014.1"/>
    <property type="molecule type" value="Genomic_DNA"/>
</dbReference>
<sequence length="103" mass="11876">MDDVITPIPPRWARSDDCWQTAHEAREEQELDPKFFNNVRANSCREMASMNAWRDGNEVAMRLRVTPPLQVVLLSYICIYAHKTTFLLALYNLASKKGLFCNA</sequence>
<gene>
    <name evidence="1" type="ORF">E2C01_092302</name>
</gene>
<organism evidence="1 2">
    <name type="scientific">Portunus trituberculatus</name>
    <name type="common">Swimming crab</name>
    <name type="synonym">Neptunus trituberculatus</name>
    <dbReference type="NCBI Taxonomy" id="210409"/>
    <lineage>
        <taxon>Eukaryota</taxon>
        <taxon>Metazoa</taxon>
        <taxon>Ecdysozoa</taxon>
        <taxon>Arthropoda</taxon>
        <taxon>Crustacea</taxon>
        <taxon>Multicrustacea</taxon>
        <taxon>Malacostraca</taxon>
        <taxon>Eumalacostraca</taxon>
        <taxon>Eucarida</taxon>
        <taxon>Decapoda</taxon>
        <taxon>Pleocyemata</taxon>
        <taxon>Brachyura</taxon>
        <taxon>Eubrachyura</taxon>
        <taxon>Portunoidea</taxon>
        <taxon>Portunidae</taxon>
        <taxon>Portuninae</taxon>
        <taxon>Portunus</taxon>
    </lineage>
</organism>
<protein>
    <submittedName>
        <fullName evidence="1">Uncharacterized protein</fullName>
    </submittedName>
</protein>
<reference evidence="1 2" key="1">
    <citation type="submission" date="2019-05" db="EMBL/GenBank/DDBJ databases">
        <title>Another draft genome of Portunus trituberculatus and its Hox gene families provides insights of decapod evolution.</title>
        <authorList>
            <person name="Jeong J.-H."/>
            <person name="Song I."/>
            <person name="Kim S."/>
            <person name="Choi T."/>
            <person name="Kim D."/>
            <person name="Ryu S."/>
            <person name="Kim W."/>
        </authorList>
    </citation>
    <scope>NUCLEOTIDE SEQUENCE [LARGE SCALE GENOMIC DNA]</scope>
    <source>
        <tissue evidence="1">Muscle</tissue>
    </source>
</reference>
<evidence type="ECO:0000313" key="1">
    <source>
        <dbReference type="EMBL" id="MPC97014.1"/>
    </source>
</evidence>
<dbReference type="Proteomes" id="UP000324222">
    <property type="component" value="Unassembled WGS sequence"/>
</dbReference>
<proteinExistence type="predicted"/>